<dbReference type="EMBL" id="FMTP01000002">
    <property type="protein sequence ID" value="SCW59885.1"/>
    <property type="molecule type" value="Genomic_DNA"/>
</dbReference>
<dbReference type="AlphaFoldDB" id="A0A1G4RTW2"/>
<evidence type="ECO:0000313" key="1">
    <source>
        <dbReference type="EMBL" id="SCW59885.1"/>
    </source>
</evidence>
<sequence length="71" mass="7892">MQVPIARTGKILAGDETGWFVKVIDDNADSGGFLILTSATPTFASSFDNWVDSHDALVRYFLEAGWKIEWL</sequence>
<protein>
    <submittedName>
        <fullName evidence="1">Uncharacterized protein</fullName>
    </submittedName>
</protein>
<accession>A0A1G4RTW2</accession>
<gene>
    <name evidence="1" type="ORF">SAMN05660859_1906</name>
</gene>
<dbReference type="RefSeq" id="WP_091438340.1">
    <property type="nucleotide sequence ID" value="NZ_FMTP01000002.1"/>
</dbReference>
<proteinExistence type="predicted"/>
<dbReference type="Proteomes" id="UP000198889">
    <property type="component" value="Unassembled WGS sequence"/>
</dbReference>
<keyword evidence="2" id="KW-1185">Reference proteome</keyword>
<organism evidence="1 2">
    <name type="scientific">Ancylobacter rudongensis</name>
    <dbReference type="NCBI Taxonomy" id="177413"/>
    <lineage>
        <taxon>Bacteria</taxon>
        <taxon>Pseudomonadati</taxon>
        <taxon>Pseudomonadota</taxon>
        <taxon>Alphaproteobacteria</taxon>
        <taxon>Hyphomicrobiales</taxon>
        <taxon>Xanthobacteraceae</taxon>
        <taxon>Ancylobacter</taxon>
    </lineage>
</organism>
<reference evidence="2" key="1">
    <citation type="submission" date="2016-10" db="EMBL/GenBank/DDBJ databases">
        <authorList>
            <person name="Varghese N."/>
            <person name="Submissions S."/>
        </authorList>
    </citation>
    <scope>NUCLEOTIDE SEQUENCE [LARGE SCALE GENOMIC DNA]</scope>
    <source>
        <strain evidence="2">CGMCC 1.1761</strain>
    </source>
</reference>
<evidence type="ECO:0000313" key="2">
    <source>
        <dbReference type="Proteomes" id="UP000198889"/>
    </source>
</evidence>
<name>A0A1G4RTW2_9HYPH</name>